<evidence type="ECO:0000256" key="1">
    <source>
        <dbReference type="SAM" id="Phobius"/>
    </source>
</evidence>
<evidence type="ECO:0000313" key="3">
    <source>
        <dbReference type="Proteomes" id="UP001597040"/>
    </source>
</evidence>
<dbReference type="EMBL" id="JBHTKJ010000018">
    <property type="protein sequence ID" value="MFD1038388.1"/>
    <property type="molecule type" value="Genomic_DNA"/>
</dbReference>
<keyword evidence="3" id="KW-1185">Reference proteome</keyword>
<sequence length="197" mass="22221">MKKYLNLNTVYIIAAIIAVGFLFVPRVIEIVNLRVQGISYVANDVENYHNNAHPIEGVYTIEIDLNQLENNEGKVLYDGDKETQIYVSKVIIHNEEDLEVSFRSKGNYSLGGATLVSGVKHESSKNGFTKSFQAESKATYKGDTYKLSPSGSSGLNYHNGDEFGFYFTFPDEIDLEEESRVDVTVTNLYLNLWAKKR</sequence>
<keyword evidence="1" id="KW-0472">Membrane</keyword>
<dbReference type="RefSeq" id="WP_390361325.1">
    <property type="nucleotide sequence ID" value="NZ_JBHTKJ010000018.1"/>
</dbReference>
<evidence type="ECO:0000313" key="2">
    <source>
        <dbReference type="EMBL" id="MFD1038388.1"/>
    </source>
</evidence>
<evidence type="ECO:0008006" key="4">
    <source>
        <dbReference type="Google" id="ProtNLM"/>
    </source>
</evidence>
<comment type="caution">
    <text evidence="2">The sequence shown here is derived from an EMBL/GenBank/DDBJ whole genome shotgun (WGS) entry which is preliminary data.</text>
</comment>
<keyword evidence="1" id="KW-0812">Transmembrane</keyword>
<accession>A0ABW3LJV4</accession>
<keyword evidence="1" id="KW-1133">Transmembrane helix</keyword>
<gene>
    <name evidence="2" type="ORF">ACFQ3N_08245</name>
</gene>
<reference evidence="3" key="1">
    <citation type="journal article" date="2019" name="Int. J. Syst. Evol. Microbiol.">
        <title>The Global Catalogue of Microorganisms (GCM) 10K type strain sequencing project: providing services to taxonomists for standard genome sequencing and annotation.</title>
        <authorList>
            <consortium name="The Broad Institute Genomics Platform"/>
            <consortium name="The Broad Institute Genome Sequencing Center for Infectious Disease"/>
            <person name="Wu L."/>
            <person name="Ma J."/>
        </authorList>
    </citation>
    <scope>NUCLEOTIDE SEQUENCE [LARGE SCALE GENOMIC DNA]</scope>
    <source>
        <strain evidence="3">CCUG 56754</strain>
    </source>
</reference>
<name>A0ABW3LJV4_9BACI</name>
<proteinExistence type="predicted"/>
<organism evidence="2 3">
    <name type="scientific">Virgibacillus byunsanensis</name>
    <dbReference type="NCBI Taxonomy" id="570945"/>
    <lineage>
        <taxon>Bacteria</taxon>
        <taxon>Bacillati</taxon>
        <taxon>Bacillota</taxon>
        <taxon>Bacilli</taxon>
        <taxon>Bacillales</taxon>
        <taxon>Bacillaceae</taxon>
        <taxon>Virgibacillus</taxon>
    </lineage>
</organism>
<dbReference type="Proteomes" id="UP001597040">
    <property type="component" value="Unassembled WGS sequence"/>
</dbReference>
<protein>
    <recommendedName>
        <fullName evidence="4">DUF2140 family protein</fullName>
    </recommendedName>
</protein>
<feature type="transmembrane region" description="Helical" evidence="1">
    <location>
        <begin position="6"/>
        <end position="24"/>
    </location>
</feature>